<comment type="caution">
    <text evidence="2">The sequence shown here is derived from an EMBL/GenBank/DDBJ whole genome shotgun (WGS) entry which is preliminary data.</text>
</comment>
<dbReference type="RefSeq" id="WP_147148847.1">
    <property type="nucleotide sequence ID" value="NZ_BJXN01000022.1"/>
</dbReference>
<reference evidence="2 3" key="1">
    <citation type="submission" date="2019-07" db="EMBL/GenBank/DDBJ databases">
        <title>Whole genome shotgun sequence of Oceanithermus desulfurans NBRC 100063.</title>
        <authorList>
            <person name="Hosoyama A."/>
            <person name="Uohara A."/>
            <person name="Ohji S."/>
            <person name="Ichikawa N."/>
        </authorList>
    </citation>
    <scope>NUCLEOTIDE SEQUENCE [LARGE SCALE GENOMIC DNA]</scope>
    <source>
        <strain evidence="2 3">NBRC 100063</strain>
    </source>
</reference>
<name>A0A511RNX9_9DEIN</name>
<sequence length="263" mass="29024">MEGTFALLGPLDLLQLLARGGKKGVFQTLAPSGKGAVYLHGSRVTHAHWSGVVGEEAMMRVLLLKEGRFRFIEGAEADEITLERGLDHYLLQAIRRLDDRVEVTPFDRVRFGRGGRVGHLTLNPDELALFTHLSKPVSVLDLAVASERSLRTVMTTLGHLARLGVIEVEHRAPHTARLTLALQDPLPPYAHVDELLLSAWRLHYGRFDHVHVRVDNRTLKLPVRGSEDLGGRLLLGTGQLIMHELNAGQTLMVWPALPGGPQG</sequence>
<dbReference type="AlphaFoldDB" id="A0A511RNX9"/>
<protein>
    <recommendedName>
        <fullName evidence="1">PatA-like N-terminal domain-containing protein</fullName>
    </recommendedName>
</protein>
<gene>
    <name evidence="2" type="ORF">ODE01S_22210</name>
</gene>
<dbReference type="Pfam" id="PF14332">
    <property type="entry name" value="DUF4388"/>
    <property type="match status" value="1"/>
</dbReference>
<evidence type="ECO:0000313" key="3">
    <source>
        <dbReference type="Proteomes" id="UP000321827"/>
    </source>
</evidence>
<proteinExistence type="predicted"/>
<feature type="domain" description="PatA-like N-terminal" evidence="1">
    <location>
        <begin position="2"/>
        <end position="99"/>
    </location>
</feature>
<dbReference type="OrthoDB" id="25024at2"/>
<organism evidence="2 3">
    <name type="scientific">Oceanithermus desulfurans NBRC 100063</name>
    <dbReference type="NCBI Taxonomy" id="1227550"/>
    <lineage>
        <taxon>Bacteria</taxon>
        <taxon>Thermotogati</taxon>
        <taxon>Deinococcota</taxon>
        <taxon>Deinococci</taxon>
        <taxon>Thermales</taxon>
        <taxon>Thermaceae</taxon>
        <taxon>Oceanithermus</taxon>
    </lineage>
</organism>
<dbReference type="EMBL" id="BJXN01000022">
    <property type="protein sequence ID" value="GEM90787.1"/>
    <property type="molecule type" value="Genomic_DNA"/>
</dbReference>
<evidence type="ECO:0000259" key="1">
    <source>
        <dbReference type="Pfam" id="PF14332"/>
    </source>
</evidence>
<accession>A0A511RNX9</accession>
<dbReference type="Proteomes" id="UP000321827">
    <property type="component" value="Unassembled WGS sequence"/>
</dbReference>
<evidence type="ECO:0000313" key="2">
    <source>
        <dbReference type="EMBL" id="GEM90787.1"/>
    </source>
</evidence>
<dbReference type="InterPro" id="IPR025497">
    <property type="entry name" value="PatA-like_N"/>
</dbReference>